<accession>A0A1R2CL34</accession>
<feature type="transmembrane region" description="Helical" evidence="2">
    <location>
        <begin position="96"/>
        <end position="116"/>
    </location>
</feature>
<name>A0A1R2CL34_9CILI</name>
<comment type="caution">
    <text evidence="3">The sequence shown here is derived from an EMBL/GenBank/DDBJ whole genome shotgun (WGS) entry which is preliminary data.</text>
</comment>
<dbReference type="AlphaFoldDB" id="A0A1R2CL34"/>
<dbReference type="Proteomes" id="UP000187209">
    <property type="component" value="Unassembled WGS sequence"/>
</dbReference>
<gene>
    <name evidence="3" type="ORF">SteCoe_8082</name>
</gene>
<evidence type="ECO:0000313" key="4">
    <source>
        <dbReference type="Proteomes" id="UP000187209"/>
    </source>
</evidence>
<dbReference type="OrthoDB" id="10640336at2759"/>
<keyword evidence="2" id="KW-1133">Transmembrane helix</keyword>
<keyword evidence="1" id="KW-0175">Coiled coil</keyword>
<protein>
    <recommendedName>
        <fullName evidence="5">Ionotropic glutamate receptor C-terminal domain-containing protein</fullName>
    </recommendedName>
</protein>
<feature type="coiled-coil region" evidence="1">
    <location>
        <begin position="426"/>
        <end position="453"/>
    </location>
</feature>
<proteinExistence type="predicted"/>
<organism evidence="3 4">
    <name type="scientific">Stentor coeruleus</name>
    <dbReference type="NCBI Taxonomy" id="5963"/>
    <lineage>
        <taxon>Eukaryota</taxon>
        <taxon>Sar</taxon>
        <taxon>Alveolata</taxon>
        <taxon>Ciliophora</taxon>
        <taxon>Postciliodesmatophora</taxon>
        <taxon>Heterotrichea</taxon>
        <taxon>Heterotrichida</taxon>
        <taxon>Stentoridae</taxon>
        <taxon>Stentor</taxon>
    </lineage>
</organism>
<evidence type="ECO:0000256" key="2">
    <source>
        <dbReference type="SAM" id="Phobius"/>
    </source>
</evidence>
<feature type="transmembrane region" description="Helical" evidence="2">
    <location>
        <begin position="159"/>
        <end position="180"/>
    </location>
</feature>
<keyword evidence="2" id="KW-0812">Transmembrane</keyword>
<evidence type="ECO:0008006" key="5">
    <source>
        <dbReference type="Google" id="ProtNLM"/>
    </source>
</evidence>
<keyword evidence="2" id="KW-0472">Membrane</keyword>
<dbReference type="EMBL" id="MPUH01000119">
    <property type="protein sequence ID" value="OMJ89717.1"/>
    <property type="molecule type" value="Genomic_DNA"/>
</dbReference>
<reference evidence="3 4" key="1">
    <citation type="submission" date="2016-11" db="EMBL/GenBank/DDBJ databases">
        <title>The macronuclear genome of Stentor coeruleus: a giant cell with tiny introns.</title>
        <authorList>
            <person name="Slabodnick M."/>
            <person name="Ruby J.G."/>
            <person name="Reiff S.B."/>
            <person name="Swart E.C."/>
            <person name="Gosai S."/>
            <person name="Prabakaran S."/>
            <person name="Witkowska E."/>
            <person name="Larue G.E."/>
            <person name="Fisher S."/>
            <person name="Freeman R.M."/>
            <person name="Gunawardena J."/>
            <person name="Chu W."/>
            <person name="Stover N.A."/>
            <person name="Gregory B.D."/>
            <person name="Nowacki M."/>
            <person name="Derisi J."/>
            <person name="Roy S.W."/>
            <person name="Marshall W.F."/>
            <person name="Sood P."/>
        </authorList>
    </citation>
    <scope>NUCLEOTIDE SEQUENCE [LARGE SCALE GENOMIC DNA]</scope>
    <source>
        <strain evidence="3">WM001</strain>
    </source>
</reference>
<evidence type="ECO:0000256" key="1">
    <source>
        <dbReference type="SAM" id="Coils"/>
    </source>
</evidence>
<feature type="transmembrane region" description="Helical" evidence="2">
    <location>
        <begin position="326"/>
        <end position="346"/>
    </location>
</feature>
<sequence>MMSCSKTGAEYEIISLALSSNLISETYEIKCTSSFEEMKNLIKTEPAIGFGGVRVSKLLLDEGFKFTYPTYYSGLNILIKDVNLSNPLKLLNAFTFSLWVLYMLAPLFMGLVAWVCAFLSSNDPKHDILNLSSFLSYTWEAYSAAMFSSSLSPSKPGRFIEMILSFLMMLFFFVMVGSLASSTYQSLMSYITRFGEVAGQMVLVEPTYEDICGQYYIYYYALDGDFYNNFDSAISLLKQDKYWGIIADQTFLLEKIDSGLKLNTYPFLTFSYSGIYYNTFSDDLAIKISRALAGLDKSKIQDIFEKYSLNYEVSSKKKEIISLNDSFAIISAIACSLILALILSIIPQNDFYIDIWDKICSRRLQYFTELDLTTNKTEVQLSNKAYEESDQLGPSWGNDLSEDYIRLIKTSTLSLIEYESICLECVDRLIQHIKDSNLEKKQLLNQIENYINK</sequence>
<keyword evidence="4" id="KW-1185">Reference proteome</keyword>
<evidence type="ECO:0000313" key="3">
    <source>
        <dbReference type="EMBL" id="OMJ89717.1"/>
    </source>
</evidence>